<evidence type="ECO:0000256" key="2">
    <source>
        <dbReference type="SAM" id="MobiDB-lite"/>
    </source>
</evidence>
<feature type="domain" description="SLH" evidence="5">
    <location>
        <begin position="2051"/>
        <end position="2109"/>
    </location>
</feature>
<evidence type="ECO:0000313" key="6">
    <source>
        <dbReference type="EMBL" id="MFD2611625.1"/>
    </source>
</evidence>
<dbReference type="Pfam" id="PF03422">
    <property type="entry name" value="CBM_6"/>
    <property type="match status" value="2"/>
</dbReference>
<dbReference type="Gene3D" id="2.60.40.2340">
    <property type="match status" value="2"/>
</dbReference>
<dbReference type="InterPro" id="IPR036116">
    <property type="entry name" value="FN3_sf"/>
</dbReference>
<keyword evidence="7" id="KW-1185">Reference proteome</keyword>
<evidence type="ECO:0000256" key="1">
    <source>
        <dbReference type="ARBA" id="ARBA00022729"/>
    </source>
</evidence>
<dbReference type="CDD" id="cd00063">
    <property type="entry name" value="FN3"/>
    <property type="match status" value="1"/>
</dbReference>
<feature type="domain" description="CBM6" evidence="4">
    <location>
        <begin position="1419"/>
        <end position="1538"/>
    </location>
</feature>
<evidence type="ECO:0000259" key="3">
    <source>
        <dbReference type="PROSITE" id="PS50853"/>
    </source>
</evidence>
<dbReference type="PROSITE" id="PS51272">
    <property type="entry name" value="SLH"/>
    <property type="match status" value="3"/>
</dbReference>
<dbReference type="InterPro" id="IPR003343">
    <property type="entry name" value="Big_2"/>
</dbReference>
<dbReference type="Pfam" id="PF13229">
    <property type="entry name" value="Beta_helix"/>
    <property type="match status" value="1"/>
</dbReference>
<dbReference type="SMART" id="SM00606">
    <property type="entry name" value="CBD_IV"/>
    <property type="match status" value="2"/>
</dbReference>
<dbReference type="InterPro" id="IPR039448">
    <property type="entry name" value="Beta_helix"/>
</dbReference>
<dbReference type="Gene3D" id="2.160.20.10">
    <property type="entry name" value="Single-stranded right-handed beta-helix, Pectin lyase-like"/>
    <property type="match status" value="2"/>
</dbReference>
<dbReference type="InterPro" id="IPR001119">
    <property type="entry name" value="SLH_dom"/>
</dbReference>
<dbReference type="Gene3D" id="2.60.40.10">
    <property type="entry name" value="Immunoglobulins"/>
    <property type="match status" value="1"/>
</dbReference>
<dbReference type="SUPFAM" id="SSF51126">
    <property type="entry name" value="Pectin lyase-like"/>
    <property type="match status" value="1"/>
</dbReference>
<dbReference type="InterPro" id="IPR008979">
    <property type="entry name" value="Galactose-bd-like_sf"/>
</dbReference>
<dbReference type="SMART" id="SM00060">
    <property type="entry name" value="FN3"/>
    <property type="match status" value="1"/>
</dbReference>
<dbReference type="InterPro" id="IPR013783">
    <property type="entry name" value="Ig-like_fold"/>
</dbReference>
<reference evidence="7" key="1">
    <citation type="journal article" date="2019" name="Int. J. Syst. Evol. Microbiol.">
        <title>The Global Catalogue of Microorganisms (GCM) 10K type strain sequencing project: providing services to taxonomists for standard genome sequencing and annotation.</title>
        <authorList>
            <consortium name="The Broad Institute Genomics Platform"/>
            <consortium name="The Broad Institute Genome Sequencing Center for Infectious Disease"/>
            <person name="Wu L."/>
            <person name="Ma J."/>
        </authorList>
    </citation>
    <scope>NUCLEOTIDE SEQUENCE [LARGE SCALE GENOMIC DNA]</scope>
    <source>
        <strain evidence="7">KCTC 3950</strain>
    </source>
</reference>
<dbReference type="InterPro" id="IPR008964">
    <property type="entry name" value="Invasin/intimin_cell_adhesion"/>
</dbReference>
<feature type="region of interest" description="Disordered" evidence="2">
    <location>
        <begin position="1730"/>
        <end position="1753"/>
    </location>
</feature>
<organism evidence="6 7">
    <name type="scientific">Paenibacillus gansuensis</name>
    <dbReference type="NCBI Taxonomy" id="306542"/>
    <lineage>
        <taxon>Bacteria</taxon>
        <taxon>Bacillati</taxon>
        <taxon>Bacillota</taxon>
        <taxon>Bacilli</taxon>
        <taxon>Bacillales</taxon>
        <taxon>Paenibacillaceae</taxon>
        <taxon>Paenibacillus</taxon>
    </lineage>
</organism>
<feature type="domain" description="CBM6" evidence="4">
    <location>
        <begin position="1258"/>
        <end position="1410"/>
    </location>
</feature>
<dbReference type="PANTHER" id="PTHR36453:SF1">
    <property type="entry name" value="RIGHT HANDED BETA HELIX DOMAIN-CONTAINING PROTEIN"/>
    <property type="match status" value="1"/>
</dbReference>
<feature type="domain" description="SLH" evidence="5">
    <location>
        <begin position="1927"/>
        <end position="1985"/>
    </location>
</feature>
<dbReference type="InterPro" id="IPR005084">
    <property type="entry name" value="CBM6"/>
</dbReference>
<dbReference type="Pfam" id="PF00041">
    <property type="entry name" value="fn3"/>
    <property type="match status" value="1"/>
</dbReference>
<comment type="caution">
    <text evidence="6">The sequence shown here is derived from an EMBL/GenBank/DDBJ whole genome shotgun (WGS) entry which is preliminary data.</text>
</comment>
<dbReference type="InterPro" id="IPR006584">
    <property type="entry name" value="Cellulose-bd_IV"/>
</dbReference>
<dbReference type="SUPFAM" id="SSF49373">
    <property type="entry name" value="Invasin/intimin cell-adhesion fragments"/>
    <property type="match status" value="3"/>
</dbReference>
<dbReference type="InterPro" id="IPR054604">
    <property type="entry name" value="SbsC_Big-like"/>
</dbReference>
<dbReference type="Gene3D" id="2.60.120.200">
    <property type="match status" value="1"/>
</dbReference>
<feature type="domain" description="SLH" evidence="5">
    <location>
        <begin position="1986"/>
        <end position="2049"/>
    </location>
</feature>
<accession>A0ABW5P8P7</accession>
<dbReference type="InterPro" id="IPR006626">
    <property type="entry name" value="PbH1"/>
</dbReference>
<dbReference type="SUPFAM" id="SSF49265">
    <property type="entry name" value="Fibronectin type III"/>
    <property type="match status" value="1"/>
</dbReference>
<gene>
    <name evidence="6" type="ORF">ACFSUF_04225</name>
</gene>
<dbReference type="Pfam" id="PF22359">
    <property type="entry name" value="Big-like"/>
    <property type="match status" value="1"/>
</dbReference>
<dbReference type="InterPro" id="IPR003961">
    <property type="entry name" value="FN3_dom"/>
</dbReference>
<sequence>MILWRKWISIILTATIVCGYIGVGVPQSAKAAAAIDIYISPSGDDNTGDGTLAHPFKTITKAREFVRPLLLNMTADIHVYLRGGDYELESSIVFNENDSGMNGHQVIYENYPNETPVIYGGQKVTGWSAVEGTGYYKAHIGTGWVFHNMEENGVRSIKARMPNSGFLHTEAMLSDAKKSKMKFKEGDVPGIADFTGLQIFTWPGLELGIQAWSSSTRTITSVDYTNRILSWTRDTQYEMGPGSKYFLQGAKEFLDAPGEFYLDSTQGDLYYYPRSAGPIEDQVIVAAKTKNIFEFRGTSSSNPVKHIELRGLTVRNSDVTEEIGEYEDDRYAAVYLRNASDIKIQDSKIENTGANGITADLWVQHITISGNEIHDTGFNGIYMWNEMGTSQNINKNNTITNNHIHHIGTLGGHAGGIRLNNSASNEISYNTIHDSKRYAISIKSLAPNYLIGATIDGIPVTEANVRDFTHTQDNIIKFNDMYDVNKESEDTGVFESWGSDYGNIIENNRIHDSQLVEHYGGNGIYLDDYSSGFTIRNNIIEHLNQSGTGPLQDIIMFKGRDNKAINNMIANNNTHPVKGDVFGTLETEGRYEYAHNVVYNNNSTHLFGPYLWGEHVIASSDKNLFYHPDGLYTMKPDKDRVLTARTLEDWTQLPGKSLDRLSMTADPMFMNPDEQDYRFQYGSPAYKLGIQDINLQDIGVKSTFKYTDPNDALAQLFVKKSTDTVNRASINLNAGQQAQLSLLGRSAKGFVADLGSASIVYSSNDEDVAAVSNTGVVTAVAHGVARIHVTATKDGVTKETDIDVLVEDYLESIEWLGAPSIVMQKNNSNSVIPVGKTKLGMYVPLDSTTFSSDKPEVAAVDGSGLVTGLSQGSATITIHGTIGNETKSASVPVQIYNEVLQQISASAADSLLEAGDSAMVTVSGKLTDGSTADLANAVTYTSLTPSIASVSASGLVTGLTEGDAQIEVSVTLFGMTKKQVIPIYVYPSVTNLPAKWSIANYTRTLTAEGQAVNSNHPVDGLASYSSTTNSFRVGSTGNDIWDAQDDITYVYKQGVSGAVVSIEASVDSLVNSSDDAALSLMFREEDSNSSRNVDFRVKAGGGGLMVYRDGATSWYVNSFPYIGLPAKIKLERIGNQFTGYYWKDGTWKVGATHTVSGMNNSTLVGVALQAGGKSKLPDRTVTQAIVKDVSIQAINDTISPSVPANLSLDAATDTSAQISWTASTDNMRVEGYDVYRNGTKVGSTPSTQYVDNGLTADTTYQYTVKAKDAVGLESGLSAPLSVKTKPAMRFVAIEAESYSSESGVTNYGGSIGGLDAGDYLVYNNIDLQAGAGKIDFNIGLPSSQEGQKIEVRLDSVDGPLLGTLSTTGTADWGDFQDQSVPLSGGSGIHNLYLVFKGSYGIGNLNSFKLYTYPYLIPSIKLEAEAADESRNITNHGEFIGDVDEGDYLVYRNVDLHAGAYKADVKLALPDTQAGELMEIRADSIDGPLLGTFTTVSTGGWGTFAVQSVDLTGGTGTHDLYFIFKNGVGFGNIDWFRIYYNMNTTPPVQSGEKAILNFAIAGHSGTVTGTTYEVNVKVPYGTDLTNVVPSIVISEKATLSPVEGTARSFTAPVTYTVTAEDGTTQVWTVTVNVDPAPPVPSSAKAILNFAIDGHSGTINSESYEVNVKVPYGTDLTDVVPSIAVSEKAALSPVAVTARSFTAPVTYTVTAEDGTTQVWTVNVVVDPAPVYTSPGNGNNGPKPEQQVVNEESLKQDKGTKVSVEITAGKKEVLLPVQASEILKGNKLEIVKDKIVILIDSDTLKALRELLDVDSQKDAQIILRIETATHPASAHLPAGGTKLKVSGDMYSFELAAVSKEGKAYKLDAFALPVTAYLPYKSEGMNEDLLGVYYYNESAKTWEYVGGKADKINKKLIVNLKHFSTYAVMETDKSFKDVPTNAWYNNAIKVMAAKHIVGGRTNEQFSPEGMTTRAEFTAMLIRLLNLKGSANNEFTDVASDDWYAEAVSAAYGAKLVNGRSATVFDPDETITREEMAAMLFRAYVFAGGMQTLGDSLHISDAEFISEWAKADVGAAVKVGLMRGTGDNRFQPSALTTRAETTQALYNLALTLKL</sequence>
<evidence type="ECO:0000259" key="5">
    <source>
        <dbReference type="PROSITE" id="PS51272"/>
    </source>
</evidence>
<feature type="domain" description="Fibronectin type-III" evidence="3">
    <location>
        <begin position="1202"/>
        <end position="1287"/>
    </location>
</feature>
<proteinExistence type="predicted"/>
<dbReference type="SMART" id="SM00635">
    <property type="entry name" value="BID_2"/>
    <property type="match status" value="3"/>
</dbReference>
<dbReference type="RefSeq" id="WP_377600469.1">
    <property type="nucleotide sequence ID" value="NZ_JBHUME010000005.1"/>
</dbReference>
<dbReference type="InterPro" id="IPR011050">
    <property type="entry name" value="Pectin_lyase_fold/virulence"/>
</dbReference>
<dbReference type="EMBL" id="JBHUME010000005">
    <property type="protein sequence ID" value="MFD2611625.1"/>
    <property type="molecule type" value="Genomic_DNA"/>
</dbReference>
<name>A0ABW5P8P7_9BACL</name>
<dbReference type="Gene3D" id="2.60.120.260">
    <property type="entry name" value="Galactose-binding domain-like"/>
    <property type="match status" value="2"/>
</dbReference>
<protein>
    <submittedName>
        <fullName evidence="6">Carbohydrate-binding protein</fullName>
    </submittedName>
</protein>
<dbReference type="PROSITE" id="PS51175">
    <property type="entry name" value="CBM6"/>
    <property type="match status" value="2"/>
</dbReference>
<dbReference type="PROSITE" id="PS50853">
    <property type="entry name" value="FN3"/>
    <property type="match status" value="1"/>
</dbReference>
<dbReference type="SMART" id="SM00710">
    <property type="entry name" value="PbH1"/>
    <property type="match status" value="7"/>
</dbReference>
<dbReference type="Proteomes" id="UP001597541">
    <property type="component" value="Unassembled WGS sequence"/>
</dbReference>
<keyword evidence="1" id="KW-0732">Signal</keyword>
<dbReference type="CDD" id="cd04084">
    <property type="entry name" value="CBM6_xylanase-like"/>
    <property type="match status" value="2"/>
</dbReference>
<dbReference type="Gene3D" id="2.60.40.1080">
    <property type="match status" value="3"/>
</dbReference>
<evidence type="ECO:0000313" key="7">
    <source>
        <dbReference type="Proteomes" id="UP001597541"/>
    </source>
</evidence>
<evidence type="ECO:0000259" key="4">
    <source>
        <dbReference type="PROSITE" id="PS51175"/>
    </source>
</evidence>
<dbReference type="Pfam" id="PF00395">
    <property type="entry name" value="SLH"/>
    <property type="match status" value="3"/>
</dbReference>
<dbReference type="PANTHER" id="PTHR36453">
    <property type="entry name" value="SECRETED PROTEIN-RELATED"/>
    <property type="match status" value="1"/>
</dbReference>
<dbReference type="SUPFAM" id="SSF49785">
    <property type="entry name" value="Galactose-binding domain-like"/>
    <property type="match status" value="2"/>
</dbReference>
<dbReference type="InterPro" id="IPR012334">
    <property type="entry name" value="Pectin_lyas_fold"/>
</dbReference>
<dbReference type="Pfam" id="PF02368">
    <property type="entry name" value="Big_2"/>
    <property type="match status" value="2"/>
</dbReference>